<dbReference type="InterPro" id="IPR008972">
    <property type="entry name" value="Cupredoxin"/>
</dbReference>
<dbReference type="AlphaFoldDB" id="A0A075MME0"/>
<evidence type="ECO:0000313" key="1">
    <source>
        <dbReference type="EMBL" id="AIF82300.1"/>
    </source>
</evidence>
<sequence length="151" mass="15842">MTDRKFVLFSSLPIAILSSLVVIFAASLHLANAQSIPADSGIGVVDTSPNAAVIIIDTDASGNIVFKPNNVTIKIGEEILILNNSTSPQSFTSGKSSNDPTSGTMFDTGLIQPKQFTEYTAANLREGQYPFYSTAAPTTATGTLTIVAAKQ</sequence>
<dbReference type="SUPFAM" id="SSF49503">
    <property type="entry name" value="Cupredoxins"/>
    <property type="match status" value="1"/>
</dbReference>
<dbReference type="Proteomes" id="UP000028194">
    <property type="component" value="Chromosome"/>
</dbReference>
<gene>
    <name evidence="1" type="ORF">NTE_00218</name>
</gene>
<evidence type="ECO:0000313" key="2">
    <source>
        <dbReference type="Proteomes" id="UP000028194"/>
    </source>
</evidence>
<organism evidence="1 2">
    <name type="scientific">Candidatus Nitrososphaera evergladensis SR1</name>
    <dbReference type="NCBI Taxonomy" id="1459636"/>
    <lineage>
        <taxon>Archaea</taxon>
        <taxon>Nitrososphaerota</taxon>
        <taxon>Nitrososphaeria</taxon>
        <taxon>Nitrososphaerales</taxon>
        <taxon>Nitrososphaeraceae</taxon>
        <taxon>Nitrososphaera</taxon>
    </lineage>
</organism>
<evidence type="ECO:0008006" key="3">
    <source>
        <dbReference type="Google" id="ProtNLM"/>
    </source>
</evidence>
<dbReference type="EMBL" id="CP007174">
    <property type="protein sequence ID" value="AIF82300.1"/>
    <property type="molecule type" value="Genomic_DNA"/>
</dbReference>
<dbReference type="GeneID" id="41596139"/>
<reference evidence="1 2" key="1">
    <citation type="journal article" date="2014" name="PLoS ONE">
        <title>Genome Sequence of Candidatus Nitrososphaera evergladensis from Group I.1b Enriched from Everglades Soil Reveals Novel Genomic Features of the Ammonia-Oxidizing Archaea.</title>
        <authorList>
            <person name="Zhalnina K.V."/>
            <person name="Dias R."/>
            <person name="Leonard M.T."/>
            <person name="Dorr de Quadros P."/>
            <person name="Camargo F.A."/>
            <person name="Drew J.C."/>
            <person name="Farmerie W.G."/>
            <person name="Daroub S.H."/>
            <person name="Triplett E.W."/>
        </authorList>
    </citation>
    <scope>NUCLEOTIDE SEQUENCE [LARGE SCALE GENOMIC DNA]</scope>
    <source>
        <strain evidence="1 2">SR1</strain>
    </source>
</reference>
<protein>
    <recommendedName>
        <fullName evidence="3">Plastocyanin</fullName>
    </recommendedName>
</protein>
<keyword evidence="2" id="KW-1185">Reference proteome</keyword>
<dbReference type="Gene3D" id="2.60.40.420">
    <property type="entry name" value="Cupredoxins - blue copper proteins"/>
    <property type="match status" value="1"/>
</dbReference>
<proteinExistence type="predicted"/>
<accession>A0A075MME0</accession>
<name>A0A075MME0_9ARCH</name>
<dbReference type="HOGENOM" id="CLU_1727157_0_0_2"/>
<dbReference type="KEGG" id="nev:NTE_00218"/>
<dbReference type="eggNOG" id="arCOG02926">
    <property type="taxonomic scope" value="Archaea"/>
</dbReference>
<dbReference type="RefSeq" id="WP_148699313.1">
    <property type="nucleotide sequence ID" value="NZ_CP007174.1"/>
</dbReference>